<accession>A0A369Z3D3</accession>
<dbReference type="Gene3D" id="2.40.320.10">
    <property type="entry name" value="Hypothetical Protein Pfu-838710-001"/>
    <property type="match status" value="1"/>
</dbReference>
<protein>
    <submittedName>
        <fullName evidence="2">Inorganic triphosphatase</fullName>
    </submittedName>
</protein>
<dbReference type="PANTHER" id="PTHR39569:SF1">
    <property type="entry name" value="INORGANIC TRIPHOSPHATASE"/>
    <property type="match status" value="1"/>
</dbReference>
<dbReference type="Proteomes" id="UP000253910">
    <property type="component" value="Unassembled WGS sequence"/>
</dbReference>
<sequence length="340" mass="39252">MSNEVELKLAVTPDAFDILKTHLNQFNILEQNTIFLGNTYFDYPDHFLAKQKMGLRVRRENNDFTLTLKTDGKVVGGLHSRPEYNLSIPDDSVPTSAQLTSLYPFEHLPSAALQPIFSTDFNRTFWLIAFGASKIEVAFDQGKILSGEKTQPICEIEFELKEGLVSDLFYFVSLLPFEQDVYFSSASKAKRGYQLGSKQLLIDWLNKWRDFLKEEREGSAVDSREQLSAVMKMEQQLIEETLSFPTDVFAFDFMKTVERVGAFFNLYHYYDDHKALFEKLEESQSAELLASNQFFLNEIKGLITFHSETKDNFQTIEKLKALLKSRAYFERMLGLMMLMA</sequence>
<evidence type="ECO:0000313" key="2">
    <source>
        <dbReference type="EMBL" id="RDE90189.1"/>
    </source>
</evidence>
<dbReference type="Pfam" id="PF01928">
    <property type="entry name" value="CYTH"/>
    <property type="match status" value="1"/>
</dbReference>
<dbReference type="AlphaFoldDB" id="A0A369Z3D3"/>
<reference evidence="2 3" key="1">
    <citation type="submission" date="2018-05" db="EMBL/GenBank/DDBJ databases">
        <title>Draft Genome Sequences for a Diverse set of 7 Haemophilus Species.</title>
        <authorList>
            <person name="Nichols M."/>
            <person name="Topaz N."/>
            <person name="Wang X."/>
            <person name="Wang X."/>
            <person name="Boxrud D."/>
        </authorList>
    </citation>
    <scope>NUCLEOTIDE SEQUENCE [LARGE SCALE GENOMIC DNA]</scope>
    <source>
        <strain evidence="2 3">C2008001710</strain>
    </source>
</reference>
<evidence type="ECO:0000259" key="1">
    <source>
        <dbReference type="PROSITE" id="PS51707"/>
    </source>
</evidence>
<dbReference type="CDD" id="cd07756">
    <property type="entry name" value="CYTH-like_Pase_CHAD"/>
    <property type="match status" value="1"/>
</dbReference>
<proteinExistence type="predicted"/>
<comment type="caution">
    <text evidence="2">The sequence shown here is derived from an EMBL/GenBank/DDBJ whole genome shotgun (WGS) entry which is preliminary data.</text>
</comment>
<dbReference type="InterPro" id="IPR023577">
    <property type="entry name" value="CYTH_domain"/>
</dbReference>
<dbReference type="SUPFAM" id="SSF55154">
    <property type="entry name" value="CYTH-like phosphatases"/>
    <property type="match status" value="1"/>
</dbReference>
<name>A0A369Z3D3_HAEPA</name>
<dbReference type="RefSeq" id="WP_111315668.1">
    <property type="nucleotide sequence ID" value="NZ_QEPW01000012.1"/>
</dbReference>
<dbReference type="PANTHER" id="PTHR39569">
    <property type="entry name" value="INORGANIC TRIPHOSPHATASE"/>
    <property type="match status" value="1"/>
</dbReference>
<dbReference type="GO" id="GO:0046872">
    <property type="term" value="F:metal ion binding"/>
    <property type="evidence" value="ECO:0007669"/>
    <property type="project" value="TreeGrafter"/>
</dbReference>
<dbReference type="GO" id="GO:0050355">
    <property type="term" value="F:inorganic triphosphate phosphatase activity"/>
    <property type="evidence" value="ECO:0007669"/>
    <property type="project" value="InterPro"/>
</dbReference>
<dbReference type="PROSITE" id="PS51707">
    <property type="entry name" value="CYTH"/>
    <property type="match status" value="1"/>
</dbReference>
<evidence type="ECO:0000313" key="3">
    <source>
        <dbReference type="Proteomes" id="UP000253910"/>
    </source>
</evidence>
<dbReference type="InterPro" id="IPR033469">
    <property type="entry name" value="CYTH-like_dom_sf"/>
</dbReference>
<dbReference type="InterPro" id="IPR039013">
    <property type="entry name" value="YgiF"/>
</dbReference>
<feature type="domain" description="CYTH" evidence="1">
    <location>
        <begin position="2"/>
        <end position="199"/>
    </location>
</feature>
<gene>
    <name evidence="2" type="ORF">DPV87_07175</name>
</gene>
<organism evidence="2 3">
    <name type="scientific">Haemophilus parainfluenzae</name>
    <dbReference type="NCBI Taxonomy" id="729"/>
    <lineage>
        <taxon>Bacteria</taxon>
        <taxon>Pseudomonadati</taxon>
        <taxon>Pseudomonadota</taxon>
        <taxon>Gammaproteobacteria</taxon>
        <taxon>Pasteurellales</taxon>
        <taxon>Pasteurellaceae</taxon>
        <taxon>Haemophilus</taxon>
    </lineage>
</organism>
<dbReference type="SMART" id="SM01118">
    <property type="entry name" value="CYTH"/>
    <property type="match status" value="1"/>
</dbReference>
<dbReference type="EMBL" id="QEPW01000012">
    <property type="protein sequence ID" value="RDE90189.1"/>
    <property type="molecule type" value="Genomic_DNA"/>
</dbReference>